<evidence type="ECO:0000313" key="2">
    <source>
        <dbReference type="Proteomes" id="UP000030686"/>
    </source>
</evidence>
<gene>
    <name evidence="1" type="ORF">PROQFM164_S02g002079</name>
</gene>
<dbReference type="EMBL" id="HG792016">
    <property type="protein sequence ID" value="CDM31928.1"/>
    <property type="molecule type" value="Genomic_DNA"/>
</dbReference>
<reference evidence="1" key="1">
    <citation type="journal article" date="2014" name="Nat. Commun.">
        <title>Multiple recent horizontal transfers of a large genomic region in cheese making fungi.</title>
        <authorList>
            <person name="Cheeseman K."/>
            <person name="Ropars J."/>
            <person name="Renault P."/>
            <person name="Dupont J."/>
            <person name="Gouzy J."/>
            <person name="Branca A."/>
            <person name="Abraham A.L."/>
            <person name="Ceppi M."/>
            <person name="Conseiller E."/>
            <person name="Debuchy R."/>
            <person name="Malagnac F."/>
            <person name="Goarin A."/>
            <person name="Silar P."/>
            <person name="Lacoste S."/>
            <person name="Sallet E."/>
            <person name="Bensimon A."/>
            <person name="Giraud T."/>
            <person name="Brygoo Y."/>
        </authorList>
    </citation>
    <scope>NUCLEOTIDE SEQUENCE [LARGE SCALE GENOMIC DNA]</scope>
    <source>
        <strain evidence="1">FM164</strain>
    </source>
</reference>
<name>W6Q5I6_PENRF</name>
<keyword evidence="2" id="KW-1185">Reference proteome</keyword>
<dbReference type="Proteomes" id="UP000030686">
    <property type="component" value="Unassembled WGS sequence"/>
</dbReference>
<organism evidence="1 2">
    <name type="scientific">Penicillium roqueforti (strain FM164)</name>
    <dbReference type="NCBI Taxonomy" id="1365484"/>
    <lineage>
        <taxon>Eukaryota</taxon>
        <taxon>Fungi</taxon>
        <taxon>Dikarya</taxon>
        <taxon>Ascomycota</taxon>
        <taxon>Pezizomycotina</taxon>
        <taxon>Eurotiomycetes</taxon>
        <taxon>Eurotiomycetidae</taxon>
        <taxon>Eurotiales</taxon>
        <taxon>Aspergillaceae</taxon>
        <taxon>Penicillium</taxon>
    </lineage>
</organism>
<evidence type="ECO:0000313" key="1">
    <source>
        <dbReference type="EMBL" id="CDM31928.1"/>
    </source>
</evidence>
<sequence>MYHYPVIDSTKVNKLLHEPMRFVRRSSPLQKMCSSRCQLYDDVIAHMLKSPDVHSKN</sequence>
<proteinExistence type="predicted"/>
<dbReference type="AlphaFoldDB" id="W6Q5I6"/>
<protein>
    <submittedName>
        <fullName evidence="1">Genomic scaffold, ProqFM164S02</fullName>
    </submittedName>
</protein>
<accession>W6Q5I6</accession>